<dbReference type="PROSITE" id="PS51767">
    <property type="entry name" value="PEPTIDASE_A1"/>
    <property type="match status" value="1"/>
</dbReference>
<evidence type="ECO:0000256" key="1">
    <source>
        <dbReference type="ARBA" id="ARBA00007447"/>
    </source>
</evidence>
<dbReference type="Pfam" id="PF00026">
    <property type="entry name" value="Asp"/>
    <property type="match status" value="1"/>
</dbReference>
<evidence type="ECO:0000259" key="5">
    <source>
        <dbReference type="PROSITE" id="PS51767"/>
    </source>
</evidence>
<protein>
    <submittedName>
        <fullName evidence="6">Acid protease</fullName>
    </submittedName>
</protein>
<dbReference type="CDD" id="cd06097">
    <property type="entry name" value="Aspergillopepsin_like"/>
    <property type="match status" value="1"/>
</dbReference>
<dbReference type="Proteomes" id="UP000076532">
    <property type="component" value="Unassembled WGS sequence"/>
</dbReference>
<comment type="similarity">
    <text evidence="1">Belongs to the peptidase A1 family.</text>
</comment>
<evidence type="ECO:0000256" key="4">
    <source>
        <dbReference type="ARBA" id="ARBA00022801"/>
    </source>
</evidence>
<organism evidence="6 7">
    <name type="scientific">Athelia psychrophila</name>
    <dbReference type="NCBI Taxonomy" id="1759441"/>
    <lineage>
        <taxon>Eukaryota</taxon>
        <taxon>Fungi</taxon>
        <taxon>Dikarya</taxon>
        <taxon>Basidiomycota</taxon>
        <taxon>Agaricomycotina</taxon>
        <taxon>Agaricomycetes</taxon>
        <taxon>Agaricomycetidae</taxon>
        <taxon>Atheliales</taxon>
        <taxon>Atheliaceae</taxon>
        <taxon>Athelia</taxon>
    </lineage>
</organism>
<dbReference type="OrthoDB" id="2747330at2759"/>
<keyword evidence="7" id="KW-1185">Reference proteome</keyword>
<name>A0A165WR28_9AGAM</name>
<keyword evidence="2 6" id="KW-0645">Protease</keyword>
<keyword evidence="3" id="KW-0064">Aspartyl protease</keyword>
<evidence type="ECO:0000313" key="7">
    <source>
        <dbReference type="Proteomes" id="UP000076532"/>
    </source>
</evidence>
<dbReference type="STRING" id="436010.A0A165WR28"/>
<dbReference type="PRINTS" id="PR00792">
    <property type="entry name" value="PEPSIN"/>
</dbReference>
<dbReference type="PANTHER" id="PTHR47966">
    <property type="entry name" value="BETA-SITE APP-CLEAVING ENZYME, ISOFORM A-RELATED"/>
    <property type="match status" value="1"/>
</dbReference>
<dbReference type="AlphaFoldDB" id="A0A165WR28"/>
<evidence type="ECO:0000256" key="2">
    <source>
        <dbReference type="ARBA" id="ARBA00022670"/>
    </source>
</evidence>
<dbReference type="InterPro" id="IPR034163">
    <property type="entry name" value="Aspergillopepsin-like_cat_dom"/>
</dbReference>
<proteinExistence type="inferred from homology"/>
<dbReference type="EMBL" id="KV417739">
    <property type="protein sequence ID" value="KZP07829.1"/>
    <property type="molecule type" value="Genomic_DNA"/>
</dbReference>
<dbReference type="InterPro" id="IPR033121">
    <property type="entry name" value="PEPTIDASE_A1"/>
</dbReference>
<dbReference type="SUPFAM" id="SSF50630">
    <property type="entry name" value="Acid proteases"/>
    <property type="match status" value="1"/>
</dbReference>
<sequence length="410" mass="43285">MTSALCLRSFSLSPPAIFRGPPPVSVIGSSCLRAGTLGPRTGPSAYARAVRRFEISTDTFIGRKGQVFHKVAAGGKESEVPADSIQNDLEYVVAVKIGTPGVTLKLPISYLNIGSSDLWVWSSELRASTTGHNIYNPKKSSTAKTVEHAKWNISYGDGSSASGNVYTDVVTIGNVSIPHQAVELAETLSSSFQQNDGSDGLLGLAWPALNTITPEAQATPVENMIKQGIIDLPLFTVNLDKGDNNGFYTFGVIDAAKAGVKETDIKYTPIDNSQGFWMFSSTKAIVNGKTIELSSNTAIADTGTTLALVSDSVVSAVYAAIPGAKLDNTQGGYVYPADAKVPDVEFAVGDVTFKVNAADFSLGDAGNGMLFGGIQSRGDNPFDILGDVFLKSVYVVFDQGNTRIGMAQRS</sequence>
<dbReference type="PANTHER" id="PTHR47966:SF1">
    <property type="entry name" value="ASPARTYL PROTEINASE"/>
    <property type="match status" value="1"/>
</dbReference>
<evidence type="ECO:0000313" key="6">
    <source>
        <dbReference type="EMBL" id="KZP07829.1"/>
    </source>
</evidence>
<evidence type="ECO:0000256" key="3">
    <source>
        <dbReference type="ARBA" id="ARBA00022750"/>
    </source>
</evidence>
<dbReference type="Gene3D" id="2.40.70.10">
    <property type="entry name" value="Acid Proteases"/>
    <property type="match status" value="2"/>
</dbReference>
<feature type="domain" description="Peptidase A1" evidence="5">
    <location>
        <begin position="91"/>
        <end position="407"/>
    </location>
</feature>
<gene>
    <name evidence="6" type="ORF">FIBSPDRAFT_922772</name>
</gene>
<dbReference type="GO" id="GO:0004190">
    <property type="term" value="F:aspartic-type endopeptidase activity"/>
    <property type="evidence" value="ECO:0007669"/>
    <property type="project" value="UniProtKB-KW"/>
</dbReference>
<dbReference type="GO" id="GO:0006508">
    <property type="term" value="P:proteolysis"/>
    <property type="evidence" value="ECO:0007669"/>
    <property type="project" value="UniProtKB-KW"/>
</dbReference>
<reference evidence="6 7" key="1">
    <citation type="journal article" date="2016" name="Mol. Biol. Evol.">
        <title>Comparative Genomics of Early-Diverging Mushroom-Forming Fungi Provides Insights into the Origins of Lignocellulose Decay Capabilities.</title>
        <authorList>
            <person name="Nagy L.G."/>
            <person name="Riley R."/>
            <person name="Tritt A."/>
            <person name="Adam C."/>
            <person name="Daum C."/>
            <person name="Floudas D."/>
            <person name="Sun H."/>
            <person name="Yadav J.S."/>
            <person name="Pangilinan J."/>
            <person name="Larsson K.H."/>
            <person name="Matsuura K."/>
            <person name="Barry K."/>
            <person name="Labutti K."/>
            <person name="Kuo R."/>
            <person name="Ohm R.A."/>
            <person name="Bhattacharya S.S."/>
            <person name="Shirouzu T."/>
            <person name="Yoshinaga Y."/>
            <person name="Martin F.M."/>
            <person name="Grigoriev I.V."/>
            <person name="Hibbett D.S."/>
        </authorList>
    </citation>
    <scope>NUCLEOTIDE SEQUENCE [LARGE SCALE GENOMIC DNA]</scope>
    <source>
        <strain evidence="6 7">CBS 109695</strain>
    </source>
</reference>
<accession>A0A165WR28</accession>
<keyword evidence="4" id="KW-0378">Hydrolase</keyword>
<dbReference type="InterPro" id="IPR001461">
    <property type="entry name" value="Aspartic_peptidase_A1"/>
</dbReference>
<dbReference type="InterPro" id="IPR021109">
    <property type="entry name" value="Peptidase_aspartic_dom_sf"/>
</dbReference>